<proteinExistence type="predicted"/>
<organism evidence="1 2">
    <name type="scientific">Plakobranchus ocellatus</name>
    <dbReference type="NCBI Taxonomy" id="259542"/>
    <lineage>
        <taxon>Eukaryota</taxon>
        <taxon>Metazoa</taxon>
        <taxon>Spiralia</taxon>
        <taxon>Lophotrochozoa</taxon>
        <taxon>Mollusca</taxon>
        <taxon>Gastropoda</taxon>
        <taxon>Heterobranchia</taxon>
        <taxon>Euthyneura</taxon>
        <taxon>Panpulmonata</taxon>
        <taxon>Sacoglossa</taxon>
        <taxon>Placobranchoidea</taxon>
        <taxon>Plakobranchidae</taxon>
        <taxon>Plakobranchus</taxon>
    </lineage>
</organism>
<gene>
    <name evidence="1" type="ORF">PoB_003386900</name>
</gene>
<comment type="caution">
    <text evidence="1">The sequence shown here is derived from an EMBL/GenBank/DDBJ whole genome shotgun (WGS) entry which is preliminary data.</text>
</comment>
<protein>
    <submittedName>
        <fullName evidence="1">Uncharacterized protein</fullName>
    </submittedName>
</protein>
<dbReference type="AlphaFoldDB" id="A0AAV4AMF2"/>
<name>A0AAV4AMF2_9GAST</name>
<accession>A0AAV4AMF2</accession>
<sequence>MWITDPDLGAHSGFEASLAAFALQIRQICVQLQLNWQAIKSSLIYIRGLTQTFSSSPTSLPLLRAGWFVWILPVLKWVISDFQAPFRRTRRRWRGSNPPQKDPCRSQGVLARLFFLVASASRSMLQRRCH</sequence>
<dbReference type="EMBL" id="BLXT01003865">
    <property type="protein sequence ID" value="GFO07364.1"/>
    <property type="molecule type" value="Genomic_DNA"/>
</dbReference>
<evidence type="ECO:0000313" key="2">
    <source>
        <dbReference type="Proteomes" id="UP000735302"/>
    </source>
</evidence>
<reference evidence="1 2" key="1">
    <citation type="journal article" date="2021" name="Elife">
        <title>Chloroplast acquisition without the gene transfer in kleptoplastic sea slugs, Plakobranchus ocellatus.</title>
        <authorList>
            <person name="Maeda T."/>
            <person name="Takahashi S."/>
            <person name="Yoshida T."/>
            <person name="Shimamura S."/>
            <person name="Takaki Y."/>
            <person name="Nagai Y."/>
            <person name="Toyoda A."/>
            <person name="Suzuki Y."/>
            <person name="Arimoto A."/>
            <person name="Ishii H."/>
            <person name="Satoh N."/>
            <person name="Nishiyama T."/>
            <person name="Hasebe M."/>
            <person name="Maruyama T."/>
            <person name="Minagawa J."/>
            <person name="Obokata J."/>
            <person name="Shigenobu S."/>
        </authorList>
    </citation>
    <scope>NUCLEOTIDE SEQUENCE [LARGE SCALE GENOMIC DNA]</scope>
</reference>
<keyword evidence="2" id="KW-1185">Reference proteome</keyword>
<dbReference type="Proteomes" id="UP000735302">
    <property type="component" value="Unassembled WGS sequence"/>
</dbReference>
<evidence type="ECO:0000313" key="1">
    <source>
        <dbReference type="EMBL" id="GFO07364.1"/>
    </source>
</evidence>